<keyword evidence="2" id="KW-1185">Reference proteome</keyword>
<dbReference type="AlphaFoldDB" id="A0A8S4G3Z1"/>
<gene>
    <name evidence="1" type="ORF">PLXY2_LOCUS12810</name>
</gene>
<evidence type="ECO:0000313" key="1">
    <source>
        <dbReference type="EMBL" id="CAG9134544.1"/>
    </source>
</evidence>
<dbReference type="EMBL" id="CAJHNJ030000080">
    <property type="protein sequence ID" value="CAG9134544.1"/>
    <property type="molecule type" value="Genomic_DNA"/>
</dbReference>
<organism evidence="1 2">
    <name type="scientific">Plutella xylostella</name>
    <name type="common">Diamondback moth</name>
    <name type="synonym">Plutella maculipennis</name>
    <dbReference type="NCBI Taxonomy" id="51655"/>
    <lineage>
        <taxon>Eukaryota</taxon>
        <taxon>Metazoa</taxon>
        <taxon>Ecdysozoa</taxon>
        <taxon>Arthropoda</taxon>
        <taxon>Hexapoda</taxon>
        <taxon>Insecta</taxon>
        <taxon>Pterygota</taxon>
        <taxon>Neoptera</taxon>
        <taxon>Endopterygota</taxon>
        <taxon>Lepidoptera</taxon>
        <taxon>Glossata</taxon>
        <taxon>Ditrysia</taxon>
        <taxon>Yponomeutoidea</taxon>
        <taxon>Plutellidae</taxon>
        <taxon>Plutella</taxon>
    </lineage>
</organism>
<sequence>QTHPNSHQVAASSLPLRFLGASPPPCGVSDVIQNQRHSLRVNSRFSSSSLYFSRLFWKL</sequence>
<reference evidence="1" key="1">
    <citation type="submission" date="2020-11" db="EMBL/GenBank/DDBJ databases">
        <authorList>
            <person name="Whiteford S."/>
        </authorList>
    </citation>
    <scope>NUCLEOTIDE SEQUENCE</scope>
</reference>
<feature type="non-terminal residue" evidence="1">
    <location>
        <position position="59"/>
    </location>
</feature>
<dbReference type="Proteomes" id="UP000653454">
    <property type="component" value="Unassembled WGS sequence"/>
</dbReference>
<comment type="caution">
    <text evidence="1">The sequence shown here is derived from an EMBL/GenBank/DDBJ whole genome shotgun (WGS) entry which is preliminary data.</text>
</comment>
<evidence type="ECO:0000313" key="2">
    <source>
        <dbReference type="Proteomes" id="UP000653454"/>
    </source>
</evidence>
<protein>
    <submittedName>
        <fullName evidence="1">(diamondback moth) hypothetical protein</fullName>
    </submittedName>
</protein>
<name>A0A8S4G3Z1_PLUXY</name>
<accession>A0A8S4G3Z1</accession>
<proteinExistence type="predicted"/>